<feature type="transmembrane region" description="Helical" evidence="1">
    <location>
        <begin position="140"/>
        <end position="157"/>
    </location>
</feature>
<dbReference type="EMBL" id="NDYC01000009">
    <property type="protein sequence ID" value="OXZ28586.1"/>
    <property type="molecule type" value="Genomic_DNA"/>
</dbReference>
<evidence type="ECO:0008006" key="4">
    <source>
        <dbReference type="Google" id="ProtNLM"/>
    </source>
</evidence>
<dbReference type="RefSeq" id="WP_094205215.1">
    <property type="nucleotide sequence ID" value="NZ_JAWGQT010000036.1"/>
</dbReference>
<reference evidence="3" key="1">
    <citation type="submission" date="2017-04" db="EMBL/GenBank/DDBJ databases">
        <title>Finegoldia magna isolated from orthopedic joint implant-associated infections.</title>
        <authorList>
            <person name="Bjorklund S."/>
            <person name="Bruggemann H."/>
            <person name="Jensen A."/>
            <person name="Hellmark B."/>
            <person name="Soderquist B."/>
        </authorList>
    </citation>
    <scope>NUCLEOTIDE SEQUENCE [LARGE SCALE GENOMIC DNA]</scope>
    <source>
        <strain evidence="3">CCUG 54800</strain>
    </source>
</reference>
<dbReference type="Proteomes" id="UP000215413">
    <property type="component" value="Unassembled WGS sequence"/>
</dbReference>
<keyword evidence="1" id="KW-1133">Transmembrane helix</keyword>
<evidence type="ECO:0000313" key="3">
    <source>
        <dbReference type="Proteomes" id="UP000215413"/>
    </source>
</evidence>
<sequence>MKTSDLTRIAILSAVCILTRIYLNIIPNVKILSDVILILAIEKNLKESLFVNAVTMVVTSFVLGFGIWVLFQVVDFFILAVFNYAIFNVFKLKKTLVTKTIALSVSGFLYGLIITLMECMTVMGMNVFIARYMTSIPFDINHMIGNAVIYIFLIYKLEDYITGKKKIIN</sequence>
<gene>
    <name evidence="2" type="ORF">B9N49_01425</name>
</gene>
<name>A0A233V870_FINMA</name>
<accession>A0A233V870</accession>
<evidence type="ECO:0000313" key="2">
    <source>
        <dbReference type="EMBL" id="OXZ28586.1"/>
    </source>
</evidence>
<feature type="transmembrane region" description="Helical" evidence="1">
    <location>
        <begin position="21"/>
        <end position="41"/>
    </location>
</feature>
<keyword evidence="1" id="KW-0472">Membrane</keyword>
<evidence type="ECO:0000256" key="1">
    <source>
        <dbReference type="SAM" id="Phobius"/>
    </source>
</evidence>
<protein>
    <recommendedName>
        <fullName evidence="4">ECF transporter S component</fullName>
    </recommendedName>
</protein>
<feature type="transmembrane region" description="Helical" evidence="1">
    <location>
        <begin position="61"/>
        <end position="87"/>
    </location>
</feature>
<feature type="transmembrane region" description="Helical" evidence="1">
    <location>
        <begin position="108"/>
        <end position="134"/>
    </location>
</feature>
<dbReference type="AlphaFoldDB" id="A0A233V870"/>
<keyword evidence="1" id="KW-0812">Transmembrane</keyword>
<proteinExistence type="predicted"/>
<comment type="caution">
    <text evidence="2">The sequence shown here is derived from an EMBL/GenBank/DDBJ whole genome shotgun (WGS) entry which is preliminary data.</text>
</comment>
<organism evidence="2 3">
    <name type="scientific">Finegoldia magna</name>
    <name type="common">Peptostreptococcus magnus</name>
    <dbReference type="NCBI Taxonomy" id="1260"/>
    <lineage>
        <taxon>Bacteria</taxon>
        <taxon>Bacillati</taxon>
        <taxon>Bacillota</taxon>
        <taxon>Tissierellia</taxon>
        <taxon>Tissierellales</taxon>
        <taxon>Peptoniphilaceae</taxon>
        <taxon>Finegoldia</taxon>
    </lineage>
</organism>
<dbReference type="Gene3D" id="1.10.1760.20">
    <property type="match status" value="1"/>
</dbReference>